<dbReference type="SUPFAM" id="SSF103473">
    <property type="entry name" value="MFS general substrate transporter"/>
    <property type="match status" value="1"/>
</dbReference>
<dbReference type="InterPro" id="IPR020846">
    <property type="entry name" value="MFS_dom"/>
</dbReference>
<feature type="transmembrane region" description="Helical" evidence="8">
    <location>
        <begin position="419"/>
        <end position="440"/>
    </location>
</feature>
<organism evidence="10 11">
    <name type="scientific">Bacillus xiapuensis</name>
    <dbReference type="NCBI Taxonomy" id="2014075"/>
    <lineage>
        <taxon>Bacteria</taxon>
        <taxon>Bacillati</taxon>
        <taxon>Bacillota</taxon>
        <taxon>Bacilli</taxon>
        <taxon>Bacillales</taxon>
        <taxon>Bacillaceae</taxon>
        <taxon>Bacillus</taxon>
    </lineage>
</organism>
<keyword evidence="4" id="KW-1003">Cell membrane</keyword>
<evidence type="ECO:0000256" key="6">
    <source>
        <dbReference type="ARBA" id="ARBA00022989"/>
    </source>
</evidence>
<evidence type="ECO:0000259" key="9">
    <source>
        <dbReference type="PROSITE" id="PS50850"/>
    </source>
</evidence>
<dbReference type="PRINTS" id="PR01036">
    <property type="entry name" value="TCRTETB"/>
</dbReference>
<dbReference type="CDD" id="cd17503">
    <property type="entry name" value="MFS_LmrB_MDR_like"/>
    <property type="match status" value="1"/>
</dbReference>
<feature type="transmembrane region" description="Helical" evidence="8">
    <location>
        <begin position="597"/>
        <end position="618"/>
    </location>
</feature>
<feature type="transmembrane region" description="Helical" evidence="8">
    <location>
        <begin position="447"/>
        <end position="464"/>
    </location>
</feature>
<evidence type="ECO:0000313" key="10">
    <source>
        <dbReference type="EMBL" id="MED3561277.1"/>
    </source>
</evidence>
<keyword evidence="11" id="KW-1185">Reference proteome</keyword>
<comment type="caution">
    <text evidence="10">The sequence shown here is derived from an EMBL/GenBank/DDBJ whole genome shotgun (WGS) entry which is preliminary data.</text>
</comment>
<feature type="transmembrane region" description="Helical" evidence="8">
    <location>
        <begin position="6"/>
        <end position="24"/>
    </location>
</feature>
<comment type="similarity">
    <text evidence="2">Belongs to the major facilitator superfamily. EmrB family.</text>
</comment>
<dbReference type="Gene3D" id="1.20.1720.10">
    <property type="entry name" value="Multidrug resistance protein D"/>
    <property type="match status" value="1"/>
</dbReference>
<dbReference type="InterPro" id="IPR004638">
    <property type="entry name" value="EmrB-like"/>
</dbReference>
<feature type="transmembrane region" description="Helical" evidence="8">
    <location>
        <begin position="345"/>
        <end position="362"/>
    </location>
</feature>
<feature type="transmembrane region" description="Helical" evidence="8">
    <location>
        <begin position="171"/>
        <end position="188"/>
    </location>
</feature>
<feature type="transmembrane region" description="Helical" evidence="8">
    <location>
        <begin position="314"/>
        <end position="333"/>
    </location>
</feature>
<dbReference type="Pfam" id="PF07690">
    <property type="entry name" value="MFS_1"/>
    <property type="match status" value="1"/>
</dbReference>
<feature type="transmembrane region" description="Helical" evidence="8">
    <location>
        <begin position="195"/>
        <end position="218"/>
    </location>
</feature>
<keyword evidence="6 8" id="KW-1133">Transmembrane helix</keyword>
<dbReference type="InterPro" id="IPR036259">
    <property type="entry name" value="MFS_trans_sf"/>
</dbReference>
<feature type="transmembrane region" description="Helical" evidence="8">
    <location>
        <begin position="129"/>
        <end position="151"/>
    </location>
</feature>
<dbReference type="PROSITE" id="PS50850">
    <property type="entry name" value="MFS"/>
    <property type="match status" value="1"/>
</dbReference>
<feature type="transmembrane region" description="Helical" evidence="8">
    <location>
        <begin position="283"/>
        <end position="302"/>
    </location>
</feature>
<feature type="domain" description="Major facilitator superfamily (MFS) profile" evidence="9">
    <location>
        <begin position="129"/>
        <end position="623"/>
    </location>
</feature>
<evidence type="ECO:0000256" key="7">
    <source>
        <dbReference type="ARBA" id="ARBA00023136"/>
    </source>
</evidence>
<sequence length="625" mass="68960">MSIYITGYVILAILLLLIINFTMIKKRNQVQSKMVDQESREKLAQTNIHQEKLEEKDIEIQEEIEEKDNIIQENVQQDLSHQVEEMLEDSAVAEPALEYVADVEIKEKRKQRQKEKAAEEKGNGGTGKVLIALMLGAFVAILNQTLLNVAIPHIMNDLGISANTVQWLSTGYMLVNGIAIPITAFLIEKFGTRKLFISAILLFTIGSLVCSLSPNFSILMLGRIIQASGAGIIMPLLMTVFFALFPPEKRGKAMGIMGIVMIFAPAIGPTLSGWLIGHYSWRLLFDIVIPIGVLDLIFSFMWMKDVTKITNPKFDFPGFLFSTLGFGFLLYGFSEAGNDGWDSSTVIVSLTIGIISLVAFVWRELTTDKPMLDLRVFKYDIFSLTTVISMIVNMAMFGAMILLPIYLQNIRGYTALESGLLMLPGAIVMGIMSPISGALFDKMGARWLAVIGLTITVITTWEFTHLSMTTSYSHIMLLYVMRMFGMSFIMMTVMTEGLNQLPRHLGSHGTAASNTARQVAGSIGTALLVTVMSTRQGVHYGEFTNTVTSANPFISDKFSQLTQVLSGYTHLPAAAGKQLTTYLVYGQSMQQATIDGINDSFIVATGIAFVALVLAFFIKRAKVKG</sequence>
<gene>
    <name evidence="10" type="ORF">P4447_01730</name>
</gene>
<comment type="subcellular location">
    <subcellularLocation>
        <location evidence="1">Cell membrane</location>
        <topology evidence="1">Multi-pass membrane protein</topology>
    </subcellularLocation>
</comment>
<dbReference type="PANTHER" id="PTHR42718">
    <property type="entry name" value="MAJOR FACILITATOR SUPERFAMILY MULTIDRUG TRANSPORTER MFSC"/>
    <property type="match status" value="1"/>
</dbReference>
<evidence type="ECO:0000256" key="1">
    <source>
        <dbReference type="ARBA" id="ARBA00004651"/>
    </source>
</evidence>
<dbReference type="PANTHER" id="PTHR42718:SF9">
    <property type="entry name" value="MAJOR FACILITATOR SUPERFAMILY MULTIDRUG TRANSPORTER MFSC"/>
    <property type="match status" value="1"/>
</dbReference>
<evidence type="ECO:0000256" key="5">
    <source>
        <dbReference type="ARBA" id="ARBA00022692"/>
    </source>
</evidence>
<evidence type="ECO:0000256" key="8">
    <source>
        <dbReference type="SAM" id="Phobius"/>
    </source>
</evidence>
<evidence type="ECO:0000313" key="11">
    <source>
        <dbReference type="Proteomes" id="UP001330749"/>
    </source>
</evidence>
<dbReference type="InterPro" id="IPR011701">
    <property type="entry name" value="MFS"/>
</dbReference>
<proteinExistence type="inferred from homology"/>
<reference evidence="10 11" key="1">
    <citation type="submission" date="2023-03" db="EMBL/GenBank/DDBJ databases">
        <title>Bacillus Genome Sequencing.</title>
        <authorList>
            <person name="Dunlap C."/>
        </authorList>
    </citation>
    <scope>NUCLEOTIDE SEQUENCE [LARGE SCALE GENOMIC DNA]</scope>
    <source>
        <strain evidence="10 11">B-14544</strain>
    </source>
</reference>
<keyword evidence="3" id="KW-0813">Transport</keyword>
<name>A0ABU6N7W7_9BACI</name>
<protein>
    <submittedName>
        <fullName evidence="10">DHA2 family efflux MFS transporter permease subunit</fullName>
    </submittedName>
</protein>
<accession>A0ABU6N7W7</accession>
<keyword evidence="7 8" id="KW-0472">Membrane</keyword>
<dbReference type="EMBL" id="JARMQG010000012">
    <property type="protein sequence ID" value="MED3561277.1"/>
    <property type="molecule type" value="Genomic_DNA"/>
</dbReference>
<dbReference type="Gene3D" id="1.20.1250.20">
    <property type="entry name" value="MFS general substrate transporter like domains"/>
    <property type="match status" value="1"/>
</dbReference>
<feature type="transmembrane region" description="Helical" evidence="8">
    <location>
        <begin position="382"/>
        <end position="407"/>
    </location>
</feature>
<dbReference type="Proteomes" id="UP001330749">
    <property type="component" value="Unassembled WGS sequence"/>
</dbReference>
<feature type="transmembrane region" description="Helical" evidence="8">
    <location>
        <begin position="476"/>
        <end position="494"/>
    </location>
</feature>
<dbReference type="NCBIfam" id="TIGR00711">
    <property type="entry name" value="efflux_EmrB"/>
    <property type="match status" value="1"/>
</dbReference>
<evidence type="ECO:0000256" key="4">
    <source>
        <dbReference type="ARBA" id="ARBA00022475"/>
    </source>
</evidence>
<evidence type="ECO:0000256" key="2">
    <source>
        <dbReference type="ARBA" id="ARBA00008537"/>
    </source>
</evidence>
<keyword evidence="5 8" id="KW-0812">Transmembrane</keyword>
<feature type="transmembrane region" description="Helical" evidence="8">
    <location>
        <begin position="256"/>
        <end position="277"/>
    </location>
</feature>
<feature type="transmembrane region" description="Helical" evidence="8">
    <location>
        <begin position="224"/>
        <end position="244"/>
    </location>
</feature>
<evidence type="ECO:0000256" key="3">
    <source>
        <dbReference type="ARBA" id="ARBA00022448"/>
    </source>
</evidence>